<evidence type="ECO:0000256" key="2">
    <source>
        <dbReference type="ARBA" id="ARBA00022571"/>
    </source>
</evidence>
<evidence type="ECO:0000256" key="8">
    <source>
        <dbReference type="PROSITE-ProRule" id="PRU10010"/>
    </source>
</evidence>
<evidence type="ECO:0000313" key="10">
    <source>
        <dbReference type="EMBL" id="KRL37421.1"/>
    </source>
</evidence>
<dbReference type="NCBIfam" id="TIGR01850">
    <property type="entry name" value="argC"/>
    <property type="match status" value="1"/>
</dbReference>
<dbReference type="EMBL" id="AZEG01000012">
    <property type="protein sequence ID" value="KRL37421.1"/>
    <property type="molecule type" value="Genomic_DNA"/>
</dbReference>
<comment type="similarity">
    <text evidence="7">Belongs to the NAGSA dehydrogenase family. Type 1 subfamily.</text>
</comment>
<dbReference type="PANTHER" id="PTHR32338">
    <property type="entry name" value="N-ACETYL-GAMMA-GLUTAMYL-PHOSPHATE REDUCTASE, CHLOROPLASTIC-RELATED-RELATED"/>
    <property type="match status" value="1"/>
</dbReference>
<proteinExistence type="inferred from homology"/>
<dbReference type="InterPro" id="IPR000706">
    <property type="entry name" value="AGPR_type-1"/>
</dbReference>
<organism evidence="10 11">
    <name type="scientific">Liquorilactobacillus uvarum DSM 19971</name>
    <dbReference type="NCBI Taxonomy" id="1423812"/>
    <lineage>
        <taxon>Bacteria</taxon>
        <taxon>Bacillati</taxon>
        <taxon>Bacillota</taxon>
        <taxon>Bacilli</taxon>
        <taxon>Lactobacillales</taxon>
        <taxon>Lactobacillaceae</taxon>
        <taxon>Liquorilactobacillus</taxon>
    </lineage>
</organism>
<dbReference type="PATRIC" id="fig|1423812.3.peg.473"/>
<comment type="subcellular location">
    <subcellularLocation>
        <location evidence="7">Cytoplasm</location>
    </subcellularLocation>
</comment>
<feature type="active site" evidence="7 8">
    <location>
        <position position="154"/>
    </location>
</feature>
<dbReference type="STRING" id="1423812.FD20_GL000453"/>
<evidence type="ECO:0000256" key="3">
    <source>
        <dbReference type="ARBA" id="ARBA00022605"/>
    </source>
</evidence>
<dbReference type="SMART" id="SM00859">
    <property type="entry name" value="Semialdhyde_dh"/>
    <property type="match status" value="1"/>
</dbReference>
<dbReference type="GO" id="GO:0051287">
    <property type="term" value="F:NAD binding"/>
    <property type="evidence" value="ECO:0007669"/>
    <property type="project" value="InterPro"/>
</dbReference>
<dbReference type="GO" id="GO:0005737">
    <property type="term" value="C:cytoplasm"/>
    <property type="evidence" value="ECO:0007669"/>
    <property type="project" value="UniProtKB-SubCell"/>
</dbReference>
<evidence type="ECO:0000256" key="4">
    <source>
        <dbReference type="ARBA" id="ARBA00022857"/>
    </source>
</evidence>
<dbReference type="Proteomes" id="UP000051155">
    <property type="component" value="Unassembled WGS sequence"/>
</dbReference>
<dbReference type="InterPro" id="IPR000534">
    <property type="entry name" value="Semialdehyde_DH_NAD-bd"/>
</dbReference>
<dbReference type="GO" id="GO:0070401">
    <property type="term" value="F:NADP+ binding"/>
    <property type="evidence" value="ECO:0007669"/>
    <property type="project" value="InterPro"/>
</dbReference>
<keyword evidence="4 7" id="KW-0521">NADP</keyword>
<evidence type="ECO:0000256" key="7">
    <source>
        <dbReference type="HAMAP-Rule" id="MF_00150"/>
    </source>
</evidence>
<keyword evidence="5 7" id="KW-0560">Oxidoreductase</keyword>
<evidence type="ECO:0000256" key="6">
    <source>
        <dbReference type="ARBA" id="ARBA00050557"/>
    </source>
</evidence>
<dbReference type="PANTHER" id="PTHR32338:SF10">
    <property type="entry name" value="N-ACETYL-GAMMA-GLUTAMYL-PHOSPHATE REDUCTASE, CHLOROPLASTIC-RELATED"/>
    <property type="match status" value="1"/>
</dbReference>
<keyword evidence="3 7" id="KW-0028">Amino-acid biosynthesis</keyword>
<reference evidence="10 11" key="1">
    <citation type="journal article" date="2015" name="Genome Announc.">
        <title>Expanding the biotechnology potential of lactobacilli through comparative genomics of 213 strains and associated genera.</title>
        <authorList>
            <person name="Sun Z."/>
            <person name="Harris H.M."/>
            <person name="McCann A."/>
            <person name="Guo C."/>
            <person name="Argimon S."/>
            <person name="Zhang W."/>
            <person name="Yang X."/>
            <person name="Jeffery I.B."/>
            <person name="Cooney J.C."/>
            <person name="Kagawa T.F."/>
            <person name="Liu W."/>
            <person name="Song Y."/>
            <person name="Salvetti E."/>
            <person name="Wrobel A."/>
            <person name="Rasinkangas P."/>
            <person name="Parkhill J."/>
            <person name="Rea M.C."/>
            <person name="O'Sullivan O."/>
            <person name="Ritari J."/>
            <person name="Douillard F.P."/>
            <person name="Paul Ross R."/>
            <person name="Yang R."/>
            <person name="Briner A.E."/>
            <person name="Felis G.E."/>
            <person name="de Vos W.M."/>
            <person name="Barrangou R."/>
            <person name="Klaenhammer T.R."/>
            <person name="Caufield P.W."/>
            <person name="Cui Y."/>
            <person name="Zhang H."/>
            <person name="O'Toole P.W."/>
        </authorList>
    </citation>
    <scope>NUCLEOTIDE SEQUENCE [LARGE SCALE GENOMIC DNA]</scope>
    <source>
        <strain evidence="10 11">DSM 19971</strain>
    </source>
</reference>
<name>A0A0R1PXZ4_9LACO</name>
<dbReference type="SUPFAM" id="SSF55347">
    <property type="entry name" value="Glyceraldehyde-3-phosphate dehydrogenase-like, C-terminal domain"/>
    <property type="match status" value="1"/>
</dbReference>
<dbReference type="InterPro" id="IPR050085">
    <property type="entry name" value="AGPR"/>
</dbReference>
<accession>A0A0R1PXZ4</accession>
<dbReference type="EC" id="1.2.1.38" evidence="7"/>
<dbReference type="AlphaFoldDB" id="A0A0R1PXZ4"/>
<evidence type="ECO:0000313" key="11">
    <source>
        <dbReference type="Proteomes" id="UP000051155"/>
    </source>
</evidence>
<dbReference type="GO" id="GO:0006526">
    <property type="term" value="P:L-arginine biosynthetic process"/>
    <property type="evidence" value="ECO:0007669"/>
    <property type="project" value="UniProtKB-UniRule"/>
</dbReference>
<dbReference type="InterPro" id="IPR036291">
    <property type="entry name" value="NAD(P)-bd_dom_sf"/>
</dbReference>
<dbReference type="CDD" id="cd17895">
    <property type="entry name" value="AGPR_1_N"/>
    <property type="match status" value="1"/>
</dbReference>
<keyword evidence="2 7" id="KW-0055">Arginine biosynthesis</keyword>
<dbReference type="UniPathway" id="UPA00068">
    <property type="reaction ID" value="UER00108"/>
</dbReference>
<keyword evidence="7" id="KW-0963">Cytoplasm</keyword>
<dbReference type="Pfam" id="PF22698">
    <property type="entry name" value="Semialdhyde_dhC_1"/>
    <property type="match status" value="1"/>
</dbReference>
<sequence>MEEGKEMKVGLLGATGYSGAVLYSLLKQHPNVTHIDLYGHHKETETAEFLDAAIPAYLNEHLQLKEFNAASIMNDDDVLFFATPSGVTKQLARPFIEKKFPVIDLSGDFRFKNSLTYSKWYNKPSAPDELLQAACYGLAEFNLPASPYIANPGCYATATLLGLAPLVIDNLIIPDTIIVDAKSGVSGAGKKPSASNHYTFINENAWLYKLNKHQHIPEIVQQLQKWNANIPAIQFTTTLIPVTRGIMATIYVKAASNVTLEKLRRSFQKHYQHKKFVRILTDGVPSIKEVVGSNYCDIGFDYNPATNTIVIVSVIDNLMKGAAGQAVQNFNNLFGFSEEAGLPSLPIFP</sequence>
<dbReference type="Pfam" id="PF01118">
    <property type="entry name" value="Semialdhyde_dh"/>
    <property type="match status" value="1"/>
</dbReference>
<dbReference type="InterPro" id="IPR058924">
    <property type="entry name" value="AGPR_dimerisation_dom"/>
</dbReference>
<dbReference type="HAMAP" id="MF_00150">
    <property type="entry name" value="ArgC_type1"/>
    <property type="match status" value="1"/>
</dbReference>
<dbReference type="FunFam" id="3.30.360.10:FF:000014">
    <property type="entry name" value="N-acetyl-gamma-glutamyl-phosphate reductase"/>
    <property type="match status" value="1"/>
</dbReference>
<dbReference type="CDD" id="cd23934">
    <property type="entry name" value="AGPR_1_C"/>
    <property type="match status" value="1"/>
</dbReference>
<evidence type="ECO:0000256" key="5">
    <source>
        <dbReference type="ARBA" id="ARBA00023002"/>
    </source>
</evidence>
<dbReference type="SUPFAM" id="SSF51735">
    <property type="entry name" value="NAD(P)-binding Rossmann-fold domains"/>
    <property type="match status" value="1"/>
</dbReference>
<dbReference type="InterPro" id="IPR023013">
    <property type="entry name" value="AGPR_AS"/>
</dbReference>
<keyword evidence="11" id="KW-1185">Reference proteome</keyword>
<evidence type="ECO:0000256" key="1">
    <source>
        <dbReference type="ARBA" id="ARBA00004862"/>
    </source>
</evidence>
<dbReference type="PROSITE" id="PS01224">
    <property type="entry name" value="ARGC"/>
    <property type="match status" value="1"/>
</dbReference>
<comment type="catalytic activity">
    <reaction evidence="6 7">
        <text>N-acetyl-L-glutamate 5-semialdehyde + phosphate + NADP(+) = N-acetyl-L-glutamyl 5-phosphate + NADPH + H(+)</text>
        <dbReference type="Rhea" id="RHEA:21588"/>
        <dbReference type="ChEBI" id="CHEBI:15378"/>
        <dbReference type="ChEBI" id="CHEBI:29123"/>
        <dbReference type="ChEBI" id="CHEBI:43474"/>
        <dbReference type="ChEBI" id="CHEBI:57783"/>
        <dbReference type="ChEBI" id="CHEBI:57936"/>
        <dbReference type="ChEBI" id="CHEBI:58349"/>
        <dbReference type="EC" id="1.2.1.38"/>
    </reaction>
</comment>
<protein>
    <recommendedName>
        <fullName evidence="7">N-acetyl-gamma-glutamyl-phosphate reductase</fullName>
        <shortName evidence="7">AGPR</shortName>
        <ecNumber evidence="7">1.2.1.38</ecNumber>
    </recommendedName>
    <alternativeName>
        <fullName evidence="7">N-acetyl-glutamate semialdehyde dehydrogenase</fullName>
        <shortName evidence="7">NAGSA dehydrogenase</shortName>
    </alternativeName>
</protein>
<comment type="function">
    <text evidence="7">Catalyzes the NADPH-dependent reduction of N-acetyl-5-glutamyl phosphate to yield N-acetyl-L-glutamate 5-semialdehyde.</text>
</comment>
<gene>
    <name evidence="7" type="primary">argC</name>
    <name evidence="10" type="ORF">FD20_GL000453</name>
</gene>
<feature type="domain" description="Semialdehyde dehydrogenase NAD-binding" evidence="9">
    <location>
        <begin position="8"/>
        <end position="149"/>
    </location>
</feature>
<evidence type="ECO:0000259" key="9">
    <source>
        <dbReference type="SMART" id="SM00859"/>
    </source>
</evidence>
<dbReference type="Gene3D" id="3.30.360.10">
    <property type="entry name" value="Dihydrodipicolinate Reductase, domain 2"/>
    <property type="match status" value="1"/>
</dbReference>
<comment type="pathway">
    <text evidence="1 7">Amino-acid biosynthesis; L-arginine biosynthesis; N(2)-acetyl-L-ornithine from L-glutamate: step 3/4.</text>
</comment>
<dbReference type="Gene3D" id="3.40.50.720">
    <property type="entry name" value="NAD(P)-binding Rossmann-like Domain"/>
    <property type="match status" value="1"/>
</dbReference>
<comment type="caution">
    <text evidence="10">The sequence shown here is derived from an EMBL/GenBank/DDBJ whole genome shotgun (WGS) entry which is preliminary data.</text>
</comment>
<dbReference type="GO" id="GO:0003942">
    <property type="term" value="F:N-acetyl-gamma-glutamyl-phosphate reductase activity"/>
    <property type="evidence" value="ECO:0007669"/>
    <property type="project" value="UniProtKB-UniRule"/>
</dbReference>